<dbReference type="RefSeq" id="WP_109969854.1">
    <property type="nucleotide sequence ID" value="NZ_CP176093.1"/>
</dbReference>
<feature type="transmembrane region" description="Helical" evidence="7">
    <location>
        <begin position="179"/>
        <end position="196"/>
    </location>
</feature>
<feature type="transmembrane region" description="Helical" evidence="7">
    <location>
        <begin position="26"/>
        <end position="51"/>
    </location>
</feature>
<dbReference type="PANTHER" id="PTHR43337">
    <property type="entry name" value="XANTHINE/URACIL PERMEASE C887.17-RELATED"/>
    <property type="match status" value="1"/>
</dbReference>
<dbReference type="Proteomes" id="UP000245657">
    <property type="component" value="Unassembled WGS sequence"/>
</dbReference>
<reference evidence="8 9" key="1">
    <citation type="submission" date="2018-05" db="EMBL/GenBank/DDBJ databases">
        <title>Draft genome of Methanospirillum lacunae Ki8-1.</title>
        <authorList>
            <person name="Dueholm M.S."/>
            <person name="Nielsen P.H."/>
            <person name="Bakmann L.F."/>
            <person name="Otzen D.E."/>
        </authorList>
    </citation>
    <scope>NUCLEOTIDE SEQUENCE [LARGE SCALE GENOMIC DNA]</scope>
    <source>
        <strain evidence="8 9">Ki8-1</strain>
    </source>
</reference>
<evidence type="ECO:0000256" key="1">
    <source>
        <dbReference type="ARBA" id="ARBA00004127"/>
    </source>
</evidence>
<feature type="transmembrane region" description="Helical" evidence="7">
    <location>
        <begin position="326"/>
        <end position="347"/>
    </location>
</feature>
<feature type="transmembrane region" description="Helical" evidence="7">
    <location>
        <begin position="423"/>
        <end position="440"/>
    </location>
</feature>
<dbReference type="AlphaFoldDB" id="A0A2V2MVD8"/>
<evidence type="ECO:0000256" key="4">
    <source>
        <dbReference type="ARBA" id="ARBA00022692"/>
    </source>
</evidence>
<dbReference type="Pfam" id="PF00860">
    <property type="entry name" value="Xan_ur_permease"/>
    <property type="match status" value="1"/>
</dbReference>
<dbReference type="InterPro" id="IPR045018">
    <property type="entry name" value="Azg-like"/>
</dbReference>
<evidence type="ECO:0000313" key="9">
    <source>
        <dbReference type="Proteomes" id="UP000245657"/>
    </source>
</evidence>
<gene>
    <name evidence="8" type="ORF">DK846_15200</name>
</gene>
<evidence type="ECO:0000256" key="7">
    <source>
        <dbReference type="SAM" id="Phobius"/>
    </source>
</evidence>
<accession>A0A2V2MVD8</accession>
<protein>
    <recommendedName>
        <fullName evidence="10">NCS2 family permease</fullName>
    </recommendedName>
</protein>
<dbReference type="GO" id="GO:0005345">
    <property type="term" value="F:purine nucleobase transmembrane transporter activity"/>
    <property type="evidence" value="ECO:0007669"/>
    <property type="project" value="TreeGrafter"/>
</dbReference>
<sequence length="441" mass="46921">MSNAVISYIDTIFGIAAKGSNIRTEILAGLTTYLSMCYIIVVNPTILVVAGVPFEDAFWATIISACAGTLIIGLYANRPYVIAPIVSQSTLVSYVLCGVLHYPWQSVLGASLIAGFLFSLFVISGYWEIFILSIPGTISRSCTRGIGFFIAFLGSSNSGIILVGVMTVSSPYLRDIQPYNLFVLLAGITVIGCMMIRKRNGALICGILTCAILSYALGIEDLPTAIFAAPPAFPGFQFHPDIEAALTPTMVPVVAVLFLFTLFDSIASILGLSSLIHRDGYPEKSTELRKSFLTTGISMMISSLVGCSTSAIFIESVAGVQEGGKTGLVAVVAAVLIAASLFCLPLVTAFPNVATSAVLLVIGLLMLAQFRILSLSSREEMLTAFVLMVTMSITQNIGLGLSIGIIVYPVFMLAAGKLAEIPKAFWALVVFAAIFLMIFPY</sequence>
<dbReference type="OrthoDB" id="27788at2157"/>
<keyword evidence="4 7" id="KW-0812">Transmembrane</keyword>
<keyword evidence="6 7" id="KW-0472">Membrane</keyword>
<dbReference type="GO" id="GO:0005886">
    <property type="term" value="C:plasma membrane"/>
    <property type="evidence" value="ECO:0007669"/>
    <property type="project" value="TreeGrafter"/>
</dbReference>
<feature type="transmembrane region" description="Helical" evidence="7">
    <location>
        <begin position="146"/>
        <end position="167"/>
    </location>
</feature>
<comment type="caution">
    <text evidence="8">The sequence shown here is derived from an EMBL/GenBank/DDBJ whole genome shotgun (WGS) entry which is preliminary data.</text>
</comment>
<dbReference type="InterPro" id="IPR006043">
    <property type="entry name" value="NCS2"/>
</dbReference>
<keyword evidence="5 7" id="KW-1133">Transmembrane helix</keyword>
<dbReference type="GO" id="GO:0012505">
    <property type="term" value="C:endomembrane system"/>
    <property type="evidence" value="ECO:0007669"/>
    <property type="project" value="UniProtKB-SubCell"/>
</dbReference>
<name>A0A2V2MVD8_9EURY</name>
<evidence type="ECO:0000256" key="2">
    <source>
        <dbReference type="ARBA" id="ARBA00005697"/>
    </source>
</evidence>
<feature type="transmembrane region" description="Helical" evidence="7">
    <location>
        <begin position="354"/>
        <end position="373"/>
    </location>
</feature>
<feature type="transmembrane region" description="Helical" evidence="7">
    <location>
        <begin position="292"/>
        <end position="314"/>
    </location>
</feature>
<keyword evidence="9" id="KW-1185">Reference proteome</keyword>
<comment type="similarity">
    <text evidence="2">Belongs to the nucleobase:cation symporter-2 (NCS2) (TC 2.A.40) family. Azg-like subfamily.</text>
</comment>
<evidence type="ECO:0000313" key="8">
    <source>
        <dbReference type="EMBL" id="PWR70260.1"/>
    </source>
</evidence>
<feature type="transmembrane region" description="Helical" evidence="7">
    <location>
        <begin position="249"/>
        <end position="272"/>
    </location>
</feature>
<feature type="transmembrane region" description="Helical" evidence="7">
    <location>
        <begin position="385"/>
        <end position="411"/>
    </location>
</feature>
<comment type="subcellular location">
    <subcellularLocation>
        <location evidence="1">Endomembrane system</location>
        <topology evidence="1">Multi-pass membrane protein</topology>
    </subcellularLocation>
</comment>
<dbReference type="EMBL" id="QGMY01000015">
    <property type="protein sequence ID" value="PWR70260.1"/>
    <property type="molecule type" value="Genomic_DNA"/>
</dbReference>
<feature type="transmembrane region" description="Helical" evidence="7">
    <location>
        <begin position="110"/>
        <end position="134"/>
    </location>
</feature>
<proteinExistence type="inferred from homology"/>
<evidence type="ECO:0000256" key="5">
    <source>
        <dbReference type="ARBA" id="ARBA00022989"/>
    </source>
</evidence>
<evidence type="ECO:0000256" key="3">
    <source>
        <dbReference type="ARBA" id="ARBA00022448"/>
    </source>
</evidence>
<feature type="transmembrane region" description="Helical" evidence="7">
    <location>
        <begin position="57"/>
        <end position="75"/>
    </location>
</feature>
<organism evidence="8 9">
    <name type="scientific">Methanospirillum lacunae</name>
    <dbReference type="NCBI Taxonomy" id="668570"/>
    <lineage>
        <taxon>Archaea</taxon>
        <taxon>Methanobacteriati</taxon>
        <taxon>Methanobacteriota</taxon>
        <taxon>Stenosarchaea group</taxon>
        <taxon>Methanomicrobia</taxon>
        <taxon>Methanomicrobiales</taxon>
        <taxon>Methanospirillaceae</taxon>
        <taxon>Methanospirillum</taxon>
    </lineage>
</organism>
<keyword evidence="3" id="KW-0813">Transport</keyword>
<evidence type="ECO:0000256" key="6">
    <source>
        <dbReference type="ARBA" id="ARBA00023136"/>
    </source>
</evidence>
<feature type="transmembrane region" description="Helical" evidence="7">
    <location>
        <begin position="203"/>
        <end position="229"/>
    </location>
</feature>
<evidence type="ECO:0008006" key="10">
    <source>
        <dbReference type="Google" id="ProtNLM"/>
    </source>
</evidence>
<feature type="transmembrane region" description="Helical" evidence="7">
    <location>
        <begin position="82"/>
        <end position="104"/>
    </location>
</feature>
<dbReference type="GeneID" id="97548973"/>
<dbReference type="PANTHER" id="PTHR43337:SF1">
    <property type="entry name" value="XANTHINE_URACIL PERMEASE C887.17-RELATED"/>
    <property type="match status" value="1"/>
</dbReference>